<dbReference type="RefSeq" id="WP_180849603.1">
    <property type="nucleotide sequence ID" value="NZ_CP047418.1"/>
</dbReference>
<dbReference type="Proteomes" id="UP000510886">
    <property type="component" value="Chromosome"/>
</dbReference>
<name>A0A7H9EKR2_9LACO</name>
<dbReference type="SUPFAM" id="SSF53335">
    <property type="entry name" value="S-adenosyl-L-methionine-dependent methyltransferases"/>
    <property type="match status" value="1"/>
</dbReference>
<dbReference type="EMBL" id="CP047418">
    <property type="protein sequence ID" value="QLL77862.1"/>
    <property type="molecule type" value="Genomic_DNA"/>
</dbReference>
<sequence>MNKDLLKASERIDRLHAQDIDIIQSAEVFAFSLDAVLLAHFANPIRNARAVTVDLCAGNGAVSLFLSTKVQGPIYAVEIQERLADMAQRSVVLNHLEDRIQVLNIDLNDCLTYIQPGSVANVTCNPPYFADLPASQKNPNEYLAIARHELKVTLEQTIKMAGRLLKSNGRAFFVHRPERLGEIFHYMEENKLQPKRVQLVHPKKDREANIVLIEALKDGKKGGIHFLPPLITYNEMNEYTAEVKRILYGEEK</sequence>
<reference evidence="2 3" key="1">
    <citation type="submission" date="2020-01" db="EMBL/GenBank/DDBJ databases">
        <title>Complete and circular genome sequences of six lactobacillus isolates from horses.</title>
        <authorList>
            <person name="Hassan H.M."/>
        </authorList>
    </citation>
    <scope>NUCLEOTIDE SEQUENCE [LARGE SCALE GENOMIC DNA]</scope>
    <source>
        <strain evidence="2 3">1A</strain>
    </source>
</reference>
<dbReference type="Pfam" id="PF05175">
    <property type="entry name" value="MTS"/>
    <property type="match status" value="1"/>
</dbReference>
<keyword evidence="2" id="KW-0808">Transferase</keyword>
<dbReference type="GO" id="GO:0032259">
    <property type="term" value="P:methylation"/>
    <property type="evidence" value="ECO:0007669"/>
    <property type="project" value="UniProtKB-KW"/>
</dbReference>
<evidence type="ECO:0000313" key="3">
    <source>
        <dbReference type="Proteomes" id="UP000510886"/>
    </source>
</evidence>
<organism evidence="2 3">
    <name type="scientific">Ligilactobacillus saerimneri</name>
    <dbReference type="NCBI Taxonomy" id="228229"/>
    <lineage>
        <taxon>Bacteria</taxon>
        <taxon>Bacillati</taxon>
        <taxon>Bacillota</taxon>
        <taxon>Bacilli</taxon>
        <taxon>Lactobacillales</taxon>
        <taxon>Lactobacillaceae</taxon>
        <taxon>Ligilactobacillus</taxon>
    </lineage>
</organism>
<feature type="domain" description="Methyltransferase small" evidence="1">
    <location>
        <begin position="35"/>
        <end position="151"/>
    </location>
</feature>
<dbReference type="InterPro" id="IPR050210">
    <property type="entry name" value="tRNA_Adenine-N(6)_MTase"/>
</dbReference>
<dbReference type="GO" id="GO:0008168">
    <property type="term" value="F:methyltransferase activity"/>
    <property type="evidence" value="ECO:0007669"/>
    <property type="project" value="UniProtKB-KW"/>
</dbReference>
<dbReference type="AlphaFoldDB" id="A0A7H9EKR2"/>
<dbReference type="InterPro" id="IPR029063">
    <property type="entry name" value="SAM-dependent_MTases_sf"/>
</dbReference>
<accession>A0A7H9EKR2</accession>
<evidence type="ECO:0000313" key="2">
    <source>
        <dbReference type="EMBL" id="QLL77862.1"/>
    </source>
</evidence>
<proteinExistence type="predicted"/>
<keyword evidence="2" id="KW-0489">Methyltransferase</keyword>
<evidence type="ECO:0000259" key="1">
    <source>
        <dbReference type="Pfam" id="PF05175"/>
    </source>
</evidence>
<dbReference type="PANTHER" id="PTHR47739">
    <property type="entry name" value="TRNA1(VAL) (ADENINE(37)-N6)-METHYLTRANSFERASE"/>
    <property type="match status" value="1"/>
</dbReference>
<dbReference type="CDD" id="cd02440">
    <property type="entry name" value="AdoMet_MTases"/>
    <property type="match status" value="1"/>
</dbReference>
<gene>
    <name evidence="2" type="ORF">GTO87_04145</name>
</gene>
<dbReference type="PANTHER" id="PTHR47739:SF1">
    <property type="entry name" value="TRNA1(VAL) (ADENINE(37)-N6)-METHYLTRANSFERASE"/>
    <property type="match status" value="1"/>
</dbReference>
<dbReference type="InterPro" id="IPR007848">
    <property type="entry name" value="Small_mtfrase_dom"/>
</dbReference>
<dbReference type="Gene3D" id="3.40.50.150">
    <property type="entry name" value="Vaccinia Virus protein VP39"/>
    <property type="match status" value="1"/>
</dbReference>
<dbReference type="KEGG" id="lsw:GTO87_04145"/>
<protein>
    <submittedName>
        <fullName evidence="2">Methyltransferase</fullName>
    </submittedName>
</protein>